<evidence type="ECO:0008006" key="4">
    <source>
        <dbReference type="Google" id="ProtNLM"/>
    </source>
</evidence>
<dbReference type="SUPFAM" id="SSF101327">
    <property type="entry name" value="YgfB-like"/>
    <property type="match status" value="1"/>
</dbReference>
<dbReference type="EMBL" id="JACHLK010000008">
    <property type="protein sequence ID" value="MBB6561248.1"/>
    <property type="molecule type" value="Genomic_DNA"/>
</dbReference>
<reference evidence="2 3" key="1">
    <citation type="submission" date="2020-08" db="EMBL/GenBank/DDBJ databases">
        <title>Functional genomics of gut bacteria from endangered species of beetles.</title>
        <authorList>
            <person name="Carlos-Shanley C."/>
        </authorList>
    </citation>
    <scope>NUCLEOTIDE SEQUENCE [LARGE SCALE GENOMIC DNA]</scope>
    <source>
        <strain evidence="2 3">S00198</strain>
    </source>
</reference>
<comment type="caution">
    <text evidence="2">The sequence shown here is derived from an EMBL/GenBank/DDBJ whole genome shotgun (WGS) entry which is preliminary data.</text>
</comment>
<dbReference type="SUPFAM" id="SSF103642">
    <property type="entry name" value="Sec-C motif"/>
    <property type="match status" value="1"/>
</dbReference>
<feature type="compositionally biased region" description="Basic and acidic residues" evidence="1">
    <location>
        <begin position="1"/>
        <end position="10"/>
    </location>
</feature>
<proteinExistence type="predicted"/>
<dbReference type="Pfam" id="PF03695">
    <property type="entry name" value="UPF0149"/>
    <property type="match status" value="1"/>
</dbReference>
<dbReference type="Gene3D" id="3.10.450.50">
    <property type="match status" value="1"/>
</dbReference>
<dbReference type="Pfam" id="PF02810">
    <property type="entry name" value="SEC-C"/>
    <property type="match status" value="1"/>
</dbReference>
<dbReference type="Proteomes" id="UP000575083">
    <property type="component" value="Unassembled WGS sequence"/>
</dbReference>
<dbReference type="NCBIfam" id="TIGR02292">
    <property type="entry name" value="ygfB_yecA"/>
    <property type="match status" value="1"/>
</dbReference>
<dbReference type="InterPro" id="IPR011978">
    <property type="entry name" value="YgfB-like"/>
</dbReference>
<dbReference type="RefSeq" id="WP_184860104.1">
    <property type="nucleotide sequence ID" value="NZ_JACHLK010000008.1"/>
</dbReference>
<sequence length="283" mass="31521">MTESTEKPEADPETAALAPALGPDELEEIDNILDDLRTRGEEIPQWEFCDGFLAAVVCSRRPIAPAEYLPMLLGDGAELEVAEGEPLPLLPAFADAAQQARFLELWTRRWDEVVHQLDAKVDRLDDERTYQPEAMDMRGAVASLTEEQRAEMDSDEEEIPSFGQIWALGFMFAVENWPEDWAAPRDKEAAQWINDALDSIVALTEDDTGKPEVCMFDENGPPSTSQARVEAFGEAIWAVYDLRQVWKSLGPRVETLRKAPEPGRNDPCPCGSGKKYKKCHGAG</sequence>
<accession>A0A7X0PG32</accession>
<protein>
    <recommendedName>
        <fullName evidence="4">Zinc chelation protein SecC</fullName>
    </recommendedName>
</protein>
<evidence type="ECO:0000313" key="2">
    <source>
        <dbReference type="EMBL" id="MBB6561248.1"/>
    </source>
</evidence>
<keyword evidence="3" id="KW-1185">Reference proteome</keyword>
<dbReference type="InterPro" id="IPR036255">
    <property type="entry name" value="YgfB-like_sf"/>
</dbReference>
<evidence type="ECO:0000313" key="3">
    <source>
        <dbReference type="Proteomes" id="UP000575083"/>
    </source>
</evidence>
<organism evidence="2 3">
    <name type="scientific">Acidovorax soli</name>
    <dbReference type="NCBI Taxonomy" id="592050"/>
    <lineage>
        <taxon>Bacteria</taxon>
        <taxon>Pseudomonadati</taxon>
        <taxon>Pseudomonadota</taxon>
        <taxon>Betaproteobacteria</taxon>
        <taxon>Burkholderiales</taxon>
        <taxon>Comamonadaceae</taxon>
        <taxon>Acidovorax</taxon>
    </lineage>
</organism>
<gene>
    <name evidence="2" type="ORF">HNP48_003941</name>
</gene>
<feature type="region of interest" description="Disordered" evidence="1">
    <location>
        <begin position="1"/>
        <end position="22"/>
    </location>
</feature>
<dbReference type="AlphaFoldDB" id="A0A7X0PG32"/>
<dbReference type="InterPro" id="IPR004027">
    <property type="entry name" value="SEC_C_motif"/>
</dbReference>
<name>A0A7X0PG32_9BURK</name>
<evidence type="ECO:0000256" key="1">
    <source>
        <dbReference type="SAM" id="MobiDB-lite"/>
    </source>
</evidence>